<evidence type="ECO:0000313" key="3">
    <source>
        <dbReference type="Proteomes" id="UP001189429"/>
    </source>
</evidence>
<evidence type="ECO:0000313" key="2">
    <source>
        <dbReference type="EMBL" id="CAK0825272.1"/>
    </source>
</evidence>
<dbReference type="Proteomes" id="UP001189429">
    <property type="component" value="Unassembled WGS sequence"/>
</dbReference>
<reference evidence="2" key="1">
    <citation type="submission" date="2023-10" db="EMBL/GenBank/DDBJ databases">
        <authorList>
            <person name="Chen Y."/>
            <person name="Shah S."/>
            <person name="Dougan E. K."/>
            <person name="Thang M."/>
            <person name="Chan C."/>
        </authorList>
    </citation>
    <scope>NUCLEOTIDE SEQUENCE [LARGE SCALE GENOMIC DNA]</scope>
</reference>
<comment type="caution">
    <text evidence="2">The sequence shown here is derived from an EMBL/GenBank/DDBJ whole genome shotgun (WGS) entry which is preliminary data.</text>
</comment>
<gene>
    <name evidence="2" type="ORF">PCOR1329_LOCUS25438</name>
</gene>
<proteinExistence type="predicted"/>
<protein>
    <submittedName>
        <fullName evidence="2">Uncharacterized protein</fullName>
    </submittedName>
</protein>
<dbReference type="EMBL" id="CAUYUJ010008890">
    <property type="protein sequence ID" value="CAK0825272.1"/>
    <property type="molecule type" value="Genomic_DNA"/>
</dbReference>
<accession>A0ABN9S2I7</accession>
<feature type="region of interest" description="Disordered" evidence="1">
    <location>
        <begin position="38"/>
        <end position="68"/>
    </location>
</feature>
<keyword evidence="3" id="KW-1185">Reference proteome</keyword>
<evidence type="ECO:0000256" key="1">
    <source>
        <dbReference type="SAM" id="MobiDB-lite"/>
    </source>
</evidence>
<organism evidence="2 3">
    <name type="scientific">Prorocentrum cordatum</name>
    <dbReference type="NCBI Taxonomy" id="2364126"/>
    <lineage>
        <taxon>Eukaryota</taxon>
        <taxon>Sar</taxon>
        <taxon>Alveolata</taxon>
        <taxon>Dinophyceae</taxon>
        <taxon>Prorocentrales</taxon>
        <taxon>Prorocentraceae</taxon>
        <taxon>Prorocentrum</taxon>
    </lineage>
</organism>
<name>A0ABN9S2I7_9DINO</name>
<sequence>MRRDQLRPKNYAEATKASRTLALKAAMLDNARTFRCNRKDWGGRRKRRRKEAEEEEEEEGRGTPAQMHIRALERTTPCANRGRTLENSSYLARVLWPPPGGQESA</sequence>